<reference evidence="2" key="1">
    <citation type="journal article" date="2010" name="Science">
        <title>Plasticity of animal genome architecture unmasked by rapid evolution of a pelagic tunicate.</title>
        <authorList>
            <person name="Denoeud F."/>
            <person name="Henriet S."/>
            <person name="Mungpakdee S."/>
            <person name="Aury J.M."/>
            <person name="Da Silva C."/>
            <person name="Brinkmann H."/>
            <person name="Mikhaleva J."/>
            <person name="Olsen L.C."/>
            <person name="Jubin C."/>
            <person name="Canestro C."/>
            <person name="Bouquet J.M."/>
            <person name="Danks G."/>
            <person name="Poulain J."/>
            <person name="Campsteijn C."/>
            <person name="Adamski M."/>
            <person name="Cross I."/>
            <person name="Yadetie F."/>
            <person name="Muffato M."/>
            <person name="Louis A."/>
            <person name="Butcher S."/>
            <person name="Tsagkogeorga G."/>
            <person name="Konrad A."/>
            <person name="Singh S."/>
            <person name="Jensen M.F."/>
            <person name="Cong E.H."/>
            <person name="Eikeseth-Otteraa H."/>
            <person name="Noel B."/>
            <person name="Anthouard V."/>
            <person name="Porcel B.M."/>
            <person name="Kachouri-Lafond R."/>
            <person name="Nishino A."/>
            <person name="Ugolini M."/>
            <person name="Chourrout P."/>
            <person name="Nishida H."/>
            <person name="Aasland R."/>
            <person name="Huzurbazar S."/>
            <person name="Westhof E."/>
            <person name="Delsuc F."/>
            <person name="Lehrach H."/>
            <person name="Reinhardt R."/>
            <person name="Weissenbach J."/>
            <person name="Roy S.W."/>
            <person name="Artiguenave F."/>
            <person name="Postlethwait J.H."/>
            <person name="Manak J.R."/>
            <person name="Thompson E.M."/>
            <person name="Jaillon O."/>
            <person name="Du Pasquier L."/>
            <person name="Boudinot P."/>
            <person name="Liberles D.A."/>
            <person name="Volff J.N."/>
            <person name="Philippe H."/>
            <person name="Lenhard B."/>
            <person name="Roest Crollius H."/>
            <person name="Wincker P."/>
            <person name="Chourrout D."/>
        </authorList>
    </citation>
    <scope>NUCLEOTIDE SEQUENCE [LARGE SCALE GENOMIC DNA]</scope>
</reference>
<accession>E4WTE0</accession>
<dbReference type="Proteomes" id="UP000001307">
    <property type="component" value="Unassembled WGS sequence"/>
</dbReference>
<proteinExistence type="predicted"/>
<feature type="chain" id="PRO_5003189537" evidence="1">
    <location>
        <begin position="19"/>
        <end position="303"/>
    </location>
</feature>
<keyword evidence="1" id="KW-0732">Signal</keyword>
<protein>
    <submittedName>
        <fullName evidence="2">Uncharacterized protein</fullName>
    </submittedName>
</protein>
<dbReference type="InParanoid" id="E4WTE0"/>
<keyword evidence="3" id="KW-1185">Reference proteome</keyword>
<gene>
    <name evidence="2" type="ORF">GSOID_T00006183001</name>
</gene>
<evidence type="ECO:0000313" key="3">
    <source>
        <dbReference type="Proteomes" id="UP000001307"/>
    </source>
</evidence>
<dbReference type="AlphaFoldDB" id="E4WTE0"/>
<name>E4WTE0_OIKDI</name>
<organism evidence="2">
    <name type="scientific">Oikopleura dioica</name>
    <name type="common">Tunicate</name>
    <dbReference type="NCBI Taxonomy" id="34765"/>
    <lineage>
        <taxon>Eukaryota</taxon>
        <taxon>Metazoa</taxon>
        <taxon>Chordata</taxon>
        <taxon>Tunicata</taxon>
        <taxon>Appendicularia</taxon>
        <taxon>Copelata</taxon>
        <taxon>Oikopleuridae</taxon>
        <taxon>Oikopleura</taxon>
    </lineage>
</organism>
<dbReference type="EMBL" id="FN653016">
    <property type="protein sequence ID" value="CBY07098.1"/>
    <property type="molecule type" value="Genomic_DNA"/>
</dbReference>
<evidence type="ECO:0000313" key="2">
    <source>
        <dbReference type="EMBL" id="CBY07098.1"/>
    </source>
</evidence>
<sequence length="303" mass="35053">MRFLAIFVLLFREQQILAVQNGYSAISQHKFLDLPESVLVCPKEATTIEPFMYEGYDYAFVEGLDIAKYYIAVFGRQWRQGLTCYYASNFPIMKNLYNTPCEKEKSMEPIDFNDLDIAGAVLYQHRTYAMSSNTNQENLLWYTNRKGELRYSENGVRNKKPNFATKATTVCKLNMARPFWSEWFLDLNNNCPPCSEKPYLDKAPFTNLVYRKRIRTCSQPGACFGESETLEPCNFISICPKMTSWGEWSKCGPAETRSRVRKCIADCKLPNKGKIRIKDESKTTLVDRENCTQGTFIVLYKIL</sequence>
<evidence type="ECO:0000256" key="1">
    <source>
        <dbReference type="SAM" id="SignalP"/>
    </source>
</evidence>
<feature type="signal peptide" evidence="1">
    <location>
        <begin position="1"/>
        <end position="18"/>
    </location>
</feature>
<dbReference type="OrthoDB" id="10526114at2759"/>